<dbReference type="GO" id="GO:0003746">
    <property type="term" value="F:translation elongation factor activity"/>
    <property type="evidence" value="ECO:0007669"/>
    <property type="project" value="UniProtKB-KW"/>
</dbReference>
<keyword evidence="1" id="KW-0251">Elongation factor</keyword>
<proteinExistence type="predicted"/>
<organism evidence="1 2">
    <name type="scientific">Stieleria varia</name>
    <dbReference type="NCBI Taxonomy" id="2528005"/>
    <lineage>
        <taxon>Bacteria</taxon>
        <taxon>Pseudomonadati</taxon>
        <taxon>Planctomycetota</taxon>
        <taxon>Planctomycetia</taxon>
        <taxon>Pirellulales</taxon>
        <taxon>Pirellulaceae</taxon>
        <taxon>Stieleria</taxon>
    </lineage>
</organism>
<dbReference type="InterPro" id="IPR018101">
    <property type="entry name" value="Transl_elong_Ts_CS"/>
</dbReference>
<keyword evidence="2" id="KW-1185">Reference proteome</keyword>
<dbReference type="SUPFAM" id="SSF46934">
    <property type="entry name" value="UBA-like"/>
    <property type="match status" value="1"/>
</dbReference>
<dbReference type="PROSITE" id="PS01126">
    <property type="entry name" value="EF_TS_1"/>
    <property type="match status" value="1"/>
</dbReference>
<sequence length="240" mass="26578">MVDPIKLKGLRQLTNAGLADCKRALDASGGDLFAAAVSMLTESDVQELKQSMMVRASAGQSIKDPVTDTERQLLEALEAHFIGQRTRPVNVGFLFETTSLFLSDSQFRVAIMDQPGNTLETVWNALAPSPSSHSLPNATTVETKKVLSTVITMPTSESEWESDYVVLMHPRRRLIFSSSARVIAIYKRTKRADRGIANVEEMTGAGENVRTLRHWVHEDVEFTPRCLGEIAFASQLREVT</sequence>
<protein>
    <submittedName>
        <fullName evidence="1">Elongation factor Ts</fullName>
    </submittedName>
</protein>
<comment type="caution">
    <text evidence="1">The sequence shown here is derived from an EMBL/GenBank/DDBJ whole genome shotgun (WGS) entry which is preliminary data.</text>
</comment>
<dbReference type="InterPro" id="IPR009060">
    <property type="entry name" value="UBA-like_sf"/>
</dbReference>
<reference evidence="1 2" key="1">
    <citation type="submission" date="2019-02" db="EMBL/GenBank/DDBJ databases">
        <title>Deep-cultivation of Planctomycetes and their phenomic and genomic characterization uncovers novel biology.</title>
        <authorList>
            <person name="Wiegand S."/>
            <person name="Jogler M."/>
            <person name="Boedeker C."/>
            <person name="Pinto D."/>
            <person name="Vollmers J."/>
            <person name="Rivas-Marin E."/>
            <person name="Kohn T."/>
            <person name="Peeters S.H."/>
            <person name="Heuer A."/>
            <person name="Rast P."/>
            <person name="Oberbeckmann S."/>
            <person name="Bunk B."/>
            <person name="Jeske O."/>
            <person name="Meyerdierks A."/>
            <person name="Storesund J.E."/>
            <person name="Kallscheuer N."/>
            <person name="Luecker S."/>
            <person name="Lage O.M."/>
            <person name="Pohl T."/>
            <person name="Merkel B.J."/>
            <person name="Hornburger P."/>
            <person name="Mueller R.-W."/>
            <person name="Bruemmer F."/>
            <person name="Labrenz M."/>
            <person name="Spormann A.M."/>
            <person name="Op Den Camp H."/>
            <person name="Overmann J."/>
            <person name="Amann R."/>
            <person name="Jetten M.S.M."/>
            <person name="Mascher T."/>
            <person name="Medema M.H."/>
            <person name="Devos D.P."/>
            <person name="Kaster A.-K."/>
            <person name="Ovreas L."/>
            <person name="Rohde M."/>
            <person name="Galperin M.Y."/>
            <person name="Jogler C."/>
        </authorList>
    </citation>
    <scope>NUCLEOTIDE SEQUENCE [LARGE SCALE GENOMIC DNA]</scope>
    <source>
        <strain evidence="1 2">Pla52n</strain>
    </source>
</reference>
<dbReference type="AlphaFoldDB" id="A0A5C6ANN1"/>
<accession>A0A5C6ANN1</accession>
<dbReference type="EMBL" id="SJPN01000005">
    <property type="protein sequence ID" value="TWU01031.1"/>
    <property type="molecule type" value="Genomic_DNA"/>
</dbReference>
<name>A0A5C6ANN1_9BACT</name>
<evidence type="ECO:0000313" key="2">
    <source>
        <dbReference type="Proteomes" id="UP000320176"/>
    </source>
</evidence>
<keyword evidence="1" id="KW-0648">Protein biosynthesis</keyword>
<dbReference type="Gene3D" id="1.10.8.10">
    <property type="entry name" value="DNA helicase RuvA subunit, C-terminal domain"/>
    <property type="match status" value="1"/>
</dbReference>
<gene>
    <name evidence="1" type="ORF">Pla52n_44020</name>
</gene>
<evidence type="ECO:0000313" key="1">
    <source>
        <dbReference type="EMBL" id="TWU01031.1"/>
    </source>
</evidence>
<dbReference type="Proteomes" id="UP000320176">
    <property type="component" value="Unassembled WGS sequence"/>
</dbReference>